<comment type="similarity">
    <text evidence="8 9">Belongs to the peroxidase family. Peroxidase/catalase subfamily.</text>
</comment>
<evidence type="ECO:0000256" key="2">
    <source>
        <dbReference type="ARBA" id="ARBA00022617"/>
    </source>
</evidence>
<keyword evidence="4 8" id="KW-0560">Oxidoreductase</keyword>
<evidence type="ECO:0000313" key="11">
    <source>
        <dbReference type="EMBL" id="UVI39370.1"/>
    </source>
</evidence>
<feature type="binding site" description="axial binding residue" evidence="8">
    <location>
        <position position="269"/>
    </location>
    <ligand>
        <name>heme b</name>
        <dbReference type="ChEBI" id="CHEBI:60344"/>
    </ligand>
    <ligandPart>
        <name>Fe</name>
        <dbReference type="ChEBI" id="CHEBI:18248"/>
    </ligandPart>
</feature>
<evidence type="ECO:0000256" key="6">
    <source>
        <dbReference type="ARBA" id="ARBA00023324"/>
    </source>
</evidence>
<evidence type="ECO:0000256" key="5">
    <source>
        <dbReference type="ARBA" id="ARBA00023004"/>
    </source>
</evidence>
<evidence type="ECO:0000256" key="4">
    <source>
        <dbReference type="ARBA" id="ARBA00023002"/>
    </source>
</evidence>
<dbReference type="Gene3D" id="1.10.420.10">
    <property type="entry name" value="Peroxidase, domain 2"/>
    <property type="match status" value="2"/>
</dbReference>
<dbReference type="PANTHER" id="PTHR30555">
    <property type="entry name" value="HYDROPEROXIDASE I, BIFUNCTIONAL CATALASE-PEROXIDASE"/>
    <property type="match status" value="1"/>
</dbReference>
<reference evidence="11" key="1">
    <citation type="submission" date="2022-02" db="EMBL/GenBank/DDBJ databases">
        <title>Qipengyuania spongiae sp. nov., isolated from marine sponge.</title>
        <authorList>
            <person name="Li Z."/>
            <person name="Zhang M."/>
        </authorList>
    </citation>
    <scope>NUCLEOTIDE SEQUENCE</scope>
    <source>
        <strain evidence="11">PHS-Z21</strain>
    </source>
</reference>
<evidence type="ECO:0000256" key="1">
    <source>
        <dbReference type="ARBA" id="ARBA00022559"/>
    </source>
</evidence>
<evidence type="ECO:0000256" key="9">
    <source>
        <dbReference type="RuleBase" id="RU003451"/>
    </source>
</evidence>
<accession>A0ABY5SYG5</accession>
<comment type="catalytic activity">
    <reaction evidence="8 9">
        <text>H2O2 + AH2 = A + 2 H2O</text>
        <dbReference type="Rhea" id="RHEA:30275"/>
        <dbReference type="ChEBI" id="CHEBI:13193"/>
        <dbReference type="ChEBI" id="CHEBI:15377"/>
        <dbReference type="ChEBI" id="CHEBI:16240"/>
        <dbReference type="ChEBI" id="CHEBI:17499"/>
        <dbReference type="EC" id="1.11.1.21"/>
    </reaction>
</comment>
<keyword evidence="6 8" id="KW-0376">Hydrogen peroxide</keyword>
<dbReference type="Pfam" id="PF00141">
    <property type="entry name" value="peroxidase"/>
    <property type="match status" value="2"/>
</dbReference>
<name>A0ABY5SYG5_9SPHN</name>
<dbReference type="PROSITE" id="PS00436">
    <property type="entry name" value="PEROXIDASE_2"/>
    <property type="match status" value="1"/>
</dbReference>
<comment type="PTM">
    <text evidence="8">Formation of the three residue Trp-Tyr-Met cross-link is important for the catalase, but not the peroxidase activity of the enzyme.</text>
</comment>
<keyword evidence="5 8" id="KW-0408">Iron</keyword>
<keyword evidence="2 8" id="KW-0349">Heme</keyword>
<dbReference type="Gene3D" id="1.10.520.10">
    <property type="match status" value="2"/>
</dbReference>
<feature type="domain" description="Plant heme peroxidase family profile" evidence="10">
    <location>
        <begin position="134"/>
        <end position="428"/>
    </location>
</feature>
<dbReference type="NCBIfam" id="TIGR00198">
    <property type="entry name" value="cat_per_HPI"/>
    <property type="match status" value="1"/>
</dbReference>
<evidence type="ECO:0000313" key="12">
    <source>
        <dbReference type="Proteomes" id="UP001065265"/>
    </source>
</evidence>
<comment type="cofactor">
    <cofactor evidence="8">
        <name>heme b</name>
        <dbReference type="ChEBI" id="CHEBI:60344"/>
    </cofactor>
    <text evidence="8">Binds 1 heme b (iron(II)-protoporphyrin IX) group per dimer.</text>
</comment>
<keyword evidence="12" id="KW-1185">Reference proteome</keyword>
<sequence length="739" mass="81711">MDAKTGSISGGCPFTGDNDMRKLFGRTNRDWWPDSLDLGPLTQHGQTVDPMGEDYDYCEAFNALDYTSLKEDLKALMTDSQEWWPADYGHYGPFFIRMAWHAAGTYRTGDGRGGASSGQQRFAPLNSWPDNGNLDKARRLLWPIKKKYGKHISWADLFVLTGNMAIESMGGPVFGFGGGRKDVFEPETVYWGTEEEWVDEGVATRIIPDEGKALENPLAAIQMGLIYVNPEGPGGNPHDAEGMARDMRETFARMAMNDEETVALTAGGHAFGKCHGAKPADTFGKAPEGENLHTMGFGWLTDPEEIGKGHITTSGIEGAWTPNPTEWGNDYFRLLFKYEYELTESPAGAKQWTPIDPEEADMAPDARDPNKKVPTIMTTADMALKRDPEYRKISERFRDDQAALDDAFARAWFKLTHRDMGPKVRYLGPDVPSEDLIWQDPIPAGKEASPSAVADFKAKVLDSGLTVAELVRTAFASASTYRKSDHRGGANGAHIRFDEIKNWDVNDAAEIDKVLGKLDGLRGDMSMADAIVLAGAAAVEKAAKDGGFDIEVPVSTGRGDATEDQFDSESWEPLEPFADGFRNYLRTKATVKTEDMLIDRSDLLNLSVPEMTALLGGMRVLGAVSKHADHGDTIGVLTEKPGVLSNDFFVNLLDMGTAWEVVDESGDEEFVGRCRLKGEEKWRATRTDLVFGSNSQLRAVAEVYAEDGNEEKFARDFVKAWTKVMEADRFDLEYAKYHK</sequence>
<keyword evidence="3 8" id="KW-0479">Metal-binding</keyword>
<evidence type="ECO:0000256" key="7">
    <source>
        <dbReference type="ARBA" id="ARBA00049145"/>
    </source>
</evidence>
<proteinExistence type="inferred from homology"/>
<feature type="site" description="Transition state stabilizer" evidence="8">
    <location>
        <position position="97"/>
    </location>
</feature>
<dbReference type="PROSITE" id="PS50873">
    <property type="entry name" value="PEROXIDASE_4"/>
    <property type="match status" value="1"/>
</dbReference>
<evidence type="ECO:0000256" key="8">
    <source>
        <dbReference type="HAMAP-Rule" id="MF_01961"/>
    </source>
</evidence>
<evidence type="ECO:0000259" key="10">
    <source>
        <dbReference type="PROSITE" id="PS50873"/>
    </source>
</evidence>
<comment type="caution">
    <text evidence="8">Lacks conserved residue(s) required for the propagation of feature annotation.</text>
</comment>
<dbReference type="Proteomes" id="UP001065265">
    <property type="component" value="Chromosome"/>
</dbReference>
<dbReference type="PRINTS" id="PR00460">
    <property type="entry name" value="BPEROXIDASE"/>
</dbReference>
<dbReference type="InterPro" id="IPR010255">
    <property type="entry name" value="Haem_peroxidase_sf"/>
</dbReference>
<dbReference type="InterPro" id="IPR000763">
    <property type="entry name" value="Catalase_peroxidase"/>
</dbReference>
<comment type="catalytic activity">
    <reaction evidence="7 8 9">
        <text>2 H2O2 = O2 + 2 H2O</text>
        <dbReference type="Rhea" id="RHEA:20309"/>
        <dbReference type="ChEBI" id="CHEBI:15377"/>
        <dbReference type="ChEBI" id="CHEBI:15379"/>
        <dbReference type="ChEBI" id="CHEBI:16240"/>
        <dbReference type="EC" id="1.11.1.21"/>
    </reaction>
</comment>
<dbReference type="PRINTS" id="PR00458">
    <property type="entry name" value="PEROXIDASE"/>
</dbReference>
<keyword evidence="1 8" id="KW-0575">Peroxidase</keyword>
<dbReference type="InterPro" id="IPR002016">
    <property type="entry name" value="Haem_peroxidase"/>
</dbReference>
<dbReference type="EC" id="1.11.1.21" evidence="8 9"/>
<feature type="active site" description="Proton acceptor" evidence="8">
    <location>
        <position position="101"/>
    </location>
</feature>
<dbReference type="HAMAP" id="MF_01961">
    <property type="entry name" value="Catal_peroxid"/>
    <property type="match status" value="1"/>
</dbReference>
<dbReference type="EMBL" id="CP092471">
    <property type="protein sequence ID" value="UVI39370.1"/>
    <property type="molecule type" value="Genomic_DNA"/>
</dbReference>
<comment type="subunit">
    <text evidence="8">Homodimer or homotetramer.</text>
</comment>
<dbReference type="PANTHER" id="PTHR30555:SF0">
    <property type="entry name" value="CATALASE-PEROXIDASE"/>
    <property type="match status" value="1"/>
</dbReference>
<dbReference type="SUPFAM" id="SSF48113">
    <property type="entry name" value="Heme-dependent peroxidases"/>
    <property type="match status" value="2"/>
</dbReference>
<dbReference type="InterPro" id="IPR019794">
    <property type="entry name" value="Peroxidases_AS"/>
</dbReference>
<gene>
    <name evidence="8 11" type="primary">katG</name>
    <name evidence="11" type="ORF">L1F33_14260</name>
</gene>
<dbReference type="NCBIfam" id="NF011635">
    <property type="entry name" value="PRK15061.1"/>
    <property type="match status" value="1"/>
</dbReference>
<dbReference type="RefSeq" id="WP_265558656.1">
    <property type="nucleotide sequence ID" value="NZ_CP092471.1"/>
</dbReference>
<protein>
    <recommendedName>
        <fullName evidence="8 9">Catalase-peroxidase</fullName>
        <shortName evidence="8">CP</shortName>
        <ecNumber evidence="8 9">1.11.1.21</ecNumber>
    </recommendedName>
    <alternativeName>
        <fullName evidence="8">Peroxidase/catalase</fullName>
    </alternativeName>
</protein>
<organism evidence="11 12">
    <name type="scientific">Qipengyuania spongiae</name>
    <dbReference type="NCBI Taxonomy" id="2909673"/>
    <lineage>
        <taxon>Bacteria</taxon>
        <taxon>Pseudomonadati</taxon>
        <taxon>Pseudomonadota</taxon>
        <taxon>Alphaproteobacteria</taxon>
        <taxon>Sphingomonadales</taxon>
        <taxon>Erythrobacteraceae</taxon>
        <taxon>Qipengyuania</taxon>
    </lineage>
</organism>
<comment type="function">
    <text evidence="8">Bifunctional enzyme with both catalase and broad-spectrum peroxidase activity.</text>
</comment>
<evidence type="ECO:0000256" key="3">
    <source>
        <dbReference type="ARBA" id="ARBA00022723"/>
    </source>
</evidence>
<dbReference type="GO" id="GO:0004601">
    <property type="term" value="F:peroxidase activity"/>
    <property type="evidence" value="ECO:0007669"/>
    <property type="project" value="UniProtKB-KW"/>
</dbReference>